<evidence type="ECO:0000259" key="4">
    <source>
        <dbReference type="Pfam" id="PF02826"/>
    </source>
</evidence>
<dbReference type="EMBL" id="WMII01000024">
    <property type="protein sequence ID" value="MTH66200.1"/>
    <property type="molecule type" value="Genomic_DNA"/>
</dbReference>
<proteinExistence type="predicted"/>
<dbReference type="GO" id="GO:0030267">
    <property type="term" value="F:glyoxylate reductase (NADPH) activity"/>
    <property type="evidence" value="ECO:0007669"/>
    <property type="project" value="TreeGrafter"/>
</dbReference>
<dbReference type="GO" id="GO:0005829">
    <property type="term" value="C:cytosol"/>
    <property type="evidence" value="ECO:0007669"/>
    <property type="project" value="TreeGrafter"/>
</dbReference>
<dbReference type="InterPro" id="IPR006140">
    <property type="entry name" value="D-isomer_DH_NAD-bd"/>
</dbReference>
<evidence type="ECO:0000256" key="1">
    <source>
        <dbReference type="ARBA" id="ARBA00022857"/>
    </source>
</evidence>
<dbReference type="Pfam" id="PF02826">
    <property type="entry name" value="2-Hacid_dh_C"/>
    <property type="match status" value="1"/>
</dbReference>
<keyword evidence="6" id="KW-1185">Reference proteome</keyword>
<name>A0A6L6J4N3_9RHOB</name>
<sequence length="312" mass="32640">MAVKPDILFRVEGPVYADHLAHHFTIHDAWDGLRDLPADTRSRIRVVVTNGLVGLTAAEMDALPSLGLICTVGTGYEAVDVAAARARGISVTHAAGVNAVAVAEYGMGMILALVRKICAFNASVRDGMWRGDVGVTPLLSGRRMGIFGMGGIGLRIAKLAEAFGMQIAYCNRSAKDVPWVRHDDLQSLAAAVDVLVIAAPGGPSTQHIVSAQVLDALGPQGYLVNLGRGSILHTPTLTAALRDGRIAGAALDVFEEEPDVPADLRALPNVVLSPHIAGLALDVQQLSAALMQRNIDAHLAGTALISPVPELA</sequence>
<reference evidence="5 6" key="1">
    <citation type="submission" date="2019-11" db="EMBL/GenBank/DDBJ databases">
        <authorList>
            <person name="Dong K."/>
        </authorList>
    </citation>
    <scope>NUCLEOTIDE SEQUENCE [LARGE SCALE GENOMIC DNA]</scope>
    <source>
        <strain evidence="5 6">DK608</strain>
    </source>
</reference>
<dbReference type="InterPro" id="IPR036291">
    <property type="entry name" value="NAD(P)-bd_dom_sf"/>
</dbReference>
<protein>
    <submittedName>
        <fullName evidence="5">2-hydroxyacid dehydrogenase</fullName>
    </submittedName>
</protein>
<dbReference type="Gene3D" id="3.40.50.720">
    <property type="entry name" value="NAD(P)-binding Rossmann-like Domain"/>
    <property type="match status" value="2"/>
</dbReference>
<dbReference type="SUPFAM" id="SSF52283">
    <property type="entry name" value="Formate/glycerate dehydrogenase catalytic domain-like"/>
    <property type="match status" value="1"/>
</dbReference>
<dbReference type="Proteomes" id="UP000478740">
    <property type="component" value="Unassembled WGS sequence"/>
</dbReference>
<dbReference type="AlphaFoldDB" id="A0A6L6J4N3"/>
<keyword evidence="3" id="KW-0520">NAD</keyword>
<keyword evidence="2" id="KW-0560">Oxidoreductase</keyword>
<dbReference type="GO" id="GO:0016618">
    <property type="term" value="F:hydroxypyruvate reductase [NAD(P)H] activity"/>
    <property type="evidence" value="ECO:0007669"/>
    <property type="project" value="TreeGrafter"/>
</dbReference>
<evidence type="ECO:0000256" key="2">
    <source>
        <dbReference type="ARBA" id="ARBA00023002"/>
    </source>
</evidence>
<dbReference type="PANTHER" id="PTHR10996">
    <property type="entry name" value="2-HYDROXYACID DEHYDROGENASE-RELATED"/>
    <property type="match status" value="1"/>
</dbReference>
<dbReference type="PANTHER" id="PTHR10996:SF178">
    <property type="entry name" value="2-HYDROXYACID DEHYDROGENASE YGL185C-RELATED"/>
    <property type="match status" value="1"/>
</dbReference>
<gene>
    <name evidence="5" type="ORF">GL284_18240</name>
</gene>
<feature type="domain" description="D-isomer specific 2-hydroxyacid dehydrogenase NAD-binding" evidence="4">
    <location>
        <begin position="107"/>
        <end position="277"/>
    </location>
</feature>
<dbReference type="GO" id="GO:0051287">
    <property type="term" value="F:NAD binding"/>
    <property type="evidence" value="ECO:0007669"/>
    <property type="project" value="InterPro"/>
</dbReference>
<dbReference type="FunFam" id="3.40.50.720:FF:000213">
    <property type="entry name" value="Putative 2-hydroxyacid dehydrogenase"/>
    <property type="match status" value="1"/>
</dbReference>
<evidence type="ECO:0000313" key="5">
    <source>
        <dbReference type="EMBL" id="MTH66200.1"/>
    </source>
</evidence>
<dbReference type="InterPro" id="IPR050223">
    <property type="entry name" value="D-isomer_2-hydroxyacid_DH"/>
</dbReference>
<organism evidence="5 6">
    <name type="scientific">Paracoccus shanxieyensis</name>
    <dbReference type="NCBI Taxonomy" id="2675752"/>
    <lineage>
        <taxon>Bacteria</taxon>
        <taxon>Pseudomonadati</taxon>
        <taxon>Pseudomonadota</taxon>
        <taxon>Alphaproteobacteria</taxon>
        <taxon>Rhodobacterales</taxon>
        <taxon>Paracoccaceae</taxon>
        <taxon>Paracoccus</taxon>
    </lineage>
</organism>
<dbReference type="SUPFAM" id="SSF51735">
    <property type="entry name" value="NAD(P)-binding Rossmann-fold domains"/>
    <property type="match status" value="1"/>
</dbReference>
<evidence type="ECO:0000256" key="3">
    <source>
        <dbReference type="ARBA" id="ARBA00023027"/>
    </source>
</evidence>
<comment type="caution">
    <text evidence="5">The sequence shown here is derived from an EMBL/GenBank/DDBJ whole genome shotgun (WGS) entry which is preliminary data.</text>
</comment>
<evidence type="ECO:0000313" key="6">
    <source>
        <dbReference type="Proteomes" id="UP000478740"/>
    </source>
</evidence>
<accession>A0A6L6J4N3</accession>
<keyword evidence="1" id="KW-0521">NADP</keyword>